<proteinExistence type="predicted"/>
<dbReference type="Pfam" id="PF11666">
    <property type="entry name" value="DUF2933"/>
    <property type="match status" value="1"/>
</dbReference>
<reference evidence="3 4" key="1">
    <citation type="submission" date="2018-03" db="EMBL/GenBank/DDBJ databases">
        <title>Comparative genomics illustrates the genes involved in a hyperalkaliphilic mechanisms of Serpentinomonas isolated from highly-alkaline calcium-rich serpentinized springs.</title>
        <authorList>
            <person name="Suzuki S."/>
            <person name="Ishii S."/>
            <person name="Walworth N."/>
            <person name="Bird L."/>
            <person name="Kuenen J.G."/>
            <person name="Nealson K.H."/>
        </authorList>
    </citation>
    <scope>NUCLEOTIDE SEQUENCE [LARGE SCALE GENOMIC DNA]</scope>
    <source>
        <strain evidence="3 4">P1</strain>
    </source>
</reference>
<organism evidence="3 4">
    <name type="scientific">Malikia granosa</name>
    <dbReference type="NCBI Taxonomy" id="263067"/>
    <lineage>
        <taxon>Bacteria</taxon>
        <taxon>Pseudomonadati</taxon>
        <taxon>Pseudomonadota</taxon>
        <taxon>Betaproteobacteria</taxon>
        <taxon>Burkholderiales</taxon>
        <taxon>Comamonadaceae</taxon>
        <taxon>Malikia</taxon>
    </lineage>
</organism>
<dbReference type="InterPro" id="IPR021682">
    <property type="entry name" value="DUF2933"/>
</dbReference>
<dbReference type="RefSeq" id="WP_105749740.1">
    <property type="nucleotide sequence ID" value="NZ_PVLQ01000117.1"/>
</dbReference>
<dbReference type="EMBL" id="PVLQ01000117">
    <property type="protein sequence ID" value="PRD63935.1"/>
    <property type="molecule type" value="Genomic_DNA"/>
</dbReference>
<protein>
    <recommendedName>
        <fullName evidence="5">DUF2933 domain-containing protein</fullName>
    </recommendedName>
</protein>
<dbReference type="AlphaFoldDB" id="A0A2S9K0I8"/>
<keyword evidence="2" id="KW-0812">Transmembrane</keyword>
<accession>A0A2S9K0I8</accession>
<dbReference type="Proteomes" id="UP000238589">
    <property type="component" value="Unassembled WGS sequence"/>
</dbReference>
<evidence type="ECO:0000313" key="3">
    <source>
        <dbReference type="EMBL" id="PRD63935.1"/>
    </source>
</evidence>
<keyword evidence="4" id="KW-1185">Reference proteome</keyword>
<evidence type="ECO:0008006" key="5">
    <source>
        <dbReference type="Google" id="ProtNLM"/>
    </source>
</evidence>
<sequence>MNHDEHGANVPSFWRRPAGMALATAALIAGFYLLREHWVHVMGFWPYLLLLACPLVHLMHGHGHGGHGRHPQATGRAQDDQQ</sequence>
<evidence type="ECO:0000313" key="4">
    <source>
        <dbReference type="Proteomes" id="UP000238589"/>
    </source>
</evidence>
<keyword evidence="2" id="KW-0472">Membrane</keyword>
<comment type="caution">
    <text evidence="3">The sequence shown here is derived from an EMBL/GenBank/DDBJ whole genome shotgun (WGS) entry which is preliminary data.</text>
</comment>
<keyword evidence="2" id="KW-1133">Transmembrane helix</keyword>
<evidence type="ECO:0000256" key="1">
    <source>
        <dbReference type="SAM" id="MobiDB-lite"/>
    </source>
</evidence>
<feature type="region of interest" description="Disordered" evidence="1">
    <location>
        <begin position="62"/>
        <end position="82"/>
    </location>
</feature>
<feature type="transmembrane region" description="Helical" evidence="2">
    <location>
        <begin position="41"/>
        <end position="60"/>
    </location>
</feature>
<evidence type="ECO:0000256" key="2">
    <source>
        <dbReference type="SAM" id="Phobius"/>
    </source>
</evidence>
<name>A0A2S9K0I8_9BURK</name>
<gene>
    <name evidence="3" type="ORF">C6P64_17100</name>
</gene>
<feature type="transmembrane region" description="Helical" evidence="2">
    <location>
        <begin position="17"/>
        <end position="34"/>
    </location>
</feature>